<name>A0A6S6R7T3_9FIRM</name>
<dbReference type="KEGG" id="acel:acsn021_29810"/>
<reference evidence="1 2" key="1">
    <citation type="journal article" date="2016" name="Int. J. Syst. Evol. Microbiol.">
        <title>Descriptions of Anaerotaenia torta gen. nov., sp. nov. and Anaerocolumna cellulosilytica gen. nov., sp. nov. isolated from a methanogenic reactor of cattle waste.</title>
        <authorList>
            <person name="Uek A."/>
            <person name="Ohtaki Y."/>
            <person name="Kaku N."/>
            <person name="Ueki K."/>
        </authorList>
    </citation>
    <scope>NUCLEOTIDE SEQUENCE [LARGE SCALE GENOMIC DNA]</scope>
    <source>
        <strain evidence="1 2">SN021</strain>
    </source>
</reference>
<gene>
    <name evidence="1" type="ORF">acsn021_29810</name>
</gene>
<keyword evidence="2" id="KW-1185">Reference proteome</keyword>
<protein>
    <submittedName>
        <fullName evidence="1">Uncharacterized protein</fullName>
    </submittedName>
</protein>
<dbReference type="EMBL" id="AP023367">
    <property type="protein sequence ID" value="BCJ95412.1"/>
    <property type="molecule type" value="Genomic_DNA"/>
</dbReference>
<dbReference type="RefSeq" id="WP_184096079.1">
    <property type="nucleotide sequence ID" value="NZ_AP023367.1"/>
</dbReference>
<dbReference type="Proteomes" id="UP000515561">
    <property type="component" value="Chromosome"/>
</dbReference>
<proteinExistence type="predicted"/>
<evidence type="ECO:0000313" key="2">
    <source>
        <dbReference type="Proteomes" id="UP000515561"/>
    </source>
</evidence>
<sequence>MKVCTYCGTDSADNAVICKSCGTTEFYNKCNSCGFKFTGSVCPECGSIISGTGRACAVCGHITDDLICPYCETDLSGKKQGIKQMKKNGRRKAILLVSVLFFLGVLILSNLSKYRLVETREILYDMGVVHTTNHPKYFSEYENALAFWKGNDYVKVIKKGELLTNGSALLVMTSNTEETISDIRINLSGYSSEKEPLTVKDILKVICEYIPYNIIYKYYTFDKAFYEIIKAGEYEKYYYLWVLNERGKEEIQNGNKVLSDKLAFEIIYDKEEGWNIQIGALSYDENEDSISVQEWDIDILDYFPK</sequence>
<evidence type="ECO:0000313" key="1">
    <source>
        <dbReference type="EMBL" id="BCJ95412.1"/>
    </source>
</evidence>
<organism evidence="1 2">
    <name type="scientific">Anaerocolumna cellulosilytica</name>
    <dbReference type="NCBI Taxonomy" id="433286"/>
    <lineage>
        <taxon>Bacteria</taxon>
        <taxon>Bacillati</taxon>
        <taxon>Bacillota</taxon>
        <taxon>Clostridia</taxon>
        <taxon>Lachnospirales</taxon>
        <taxon>Lachnospiraceae</taxon>
        <taxon>Anaerocolumna</taxon>
    </lineage>
</organism>
<accession>A0A6S6R7T3</accession>
<dbReference type="AlphaFoldDB" id="A0A6S6R7T3"/>